<organism evidence="2 3">
    <name type="scientific">Oceanicoccus sagamiensis</name>
    <dbReference type="NCBI Taxonomy" id="716816"/>
    <lineage>
        <taxon>Bacteria</taxon>
        <taxon>Pseudomonadati</taxon>
        <taxon>Pseudomonadota</taxon>
        <taxon>Gammaproteobacteria</taxon>
        <taxon>Cellvibrionales</taxon>
        <taxon>Spongiibacteraceae</taxon>
        <taxon>Oceanicoccus</taxon>
    </lineage>
</organism>
<dbReference type="PANTHER" id="PTHR47738:SF1">
    <property type="entry name" value="NITROGEN REGULATORY PROTEIN"/>
    <property type="match status" value="1"/>
</dbReference>
<dbReference type="Gene3D" id="3.40.930.10">
    <property type="entry name" value="Mannitol-specific EII, Chain A"/>
    <property type="match status" value="1"/>
</dbReference>
<dbReference type="RefSeq" id="WP_085759022.1">
    <property type="nucleotide sequence ID" value="NZ_CP019343.1"/>
</dbReference>
<dbReference type="CDD" id="cd00211">
    <property type="entry name" value="PTS_IIA_fru"/>
    <property type="match status" value="1"/>
</dbReference>
<evidence type="ECO:0000313" key="2">
    <source>
        <dbReference type="EMBL" id="ARN74857.1"/>
    </source>
</evidence>
<proteinExistence type="predicted"/>
<name>A0A1X9NIY9_9GAMM</name>
<accession>A0A1X9NIY9</accession>
<dbReference type="NCBIfam" id="TIGR01419">
    <property type="entry name" value="nitro_reg_IIA"/>
    <property type="match status" value="1"/>
</dbReference>
<dbReference type="KEGG" id="osg:BST96_12465"/>
<dbReference type="Pfam" id="PF00359">
    <property type="entry name" value="PTS_EIIA_2"/>
    <property type="match status" value="1"/>
</dbReference>
<dbReference type="InterPro" id="IPR002178">
    <property type="entry name" value="PTS_EIIA_type-2_dom"/>
</dbReference>
<feature type="domain" description="PTS EIIA type-2" evidence="1">
    <location>
        <begin position="5"/>
        <end position="149"/>
    </location>
</feature>
<gene>
    <name evidence="2" type="ORF">BST96_12465</name>
</gene>
<dbReference type="InterPro" id="IPR051541">
    <property type="entry name" value="PTS_SugarTrans_NitroReg"/>
</dbReference>
<dbReference type="InterPro" id="IPR006320">
    <property type="entry name" value="PTS_Nitro_regul"/>
</dbReference>
<dbReference type="OrthoDB" id="95460at2"/>
<keyword evidence="3" id="KW-1185">Reference proteome</keyword>
<dbReference type="Proteomes" id="UP000193450">
    <property type="component" value="Chromosome"/>
</dbReference>
<dbReference type="PROSITE" id="PS51094">
    <property type="entry name" value="PTS_EIIA_TYPE_2"/>
    <property type="match status" value="1"/>
</dbReference>
<dbReference type="GO" id="GO:0030295">
    <property type="term" value="F:protein kinase activator activity"/>
    <property type="evidence" value="ECO:0007669"/>
    <property type="project" value="TreeGrafter"/>
</dbReference>
<reference evidence="2 3" key="1">
    <citation type="submission" date="2016-11" db="EMBL/GenBank/DDBJ databases">
        <title>Trade-off between light-utilization and light-protection in marine flavobacteria.</title>
        <authorList>
            <person name="Kumagai Y."/>
        </authorList>
    </citation>
    <scope>NUCLEOTIDE SEQUENCE [LARGE SCALE GENOMIC DNA]</scope>
    <source>
        <strain evidence="2 3">NBRC 107125</strain>
    </source>
</reference>
<dbReference type="AlphaFoldDB" id="A0A1X9NIY9"/>
<dbReference type="EMBL" id="CP019343">
    <property type="protein sequence ID" value="ARN74857.1"/>
    <property type="molecule type" value="Genomic_DNA"/>
</dbReference>
<dbReference type="STRING" id="716816.BST96_12465"/>
<dbReference type="GO" id="GO:0009401">
    <property type="term" value="P:phosphoenolpyruvate-dependent sugar phosphotransferase system"/>
    <property type="evidence" value="ECO:0007669"/>
    <property type="project" value="InterPro"/>
</dbReference>
<evidence type="ECO:0000313" key="3">
    <source>
        <dbReference type="Proteomes" id="UP000193450"/>
    </source>
</evidence>
<dbReference type="PANTHER" id="PTHR47738">
    <property type="entry name" value="PTS SYSTEM FRUCTOSE-LIKE EIIA COMPONENT-RELATED"/>
    <property type="match status" value="1"/>
</dbReference>
<evidence type="ECO:0000259" key="1">
    <source>
        <dbReference type="PROSITE" id="PS51094"/>
    </source>
</evidence>
<dbReference type="InterPro" id="IPR016152">
    <property type="entry name" value="PTrfase/Anion_transptr"/>
</dbReference>
<sequence length="149" mass="16218">MKLDSILSPGRTLCGAPGSSKKRVLENISQFICQDLSDFNPNQLFDNLVAREKLGSTGLGNGIAIPHCRITQCQQIIGTLIKLDDAVDFDAIDGQPVDLLFVLLVPEQAHDEHLNVLATLAELFSDASFCQQLRTANSNEGLYQLAIAH</sequence>
<protein>
    <submittedName>
        <fullName evidence="2">PTS IIA-like nitrogen-regulatory protein PtsN</fullName>
    </submittedName>
</protein>
<dbReference type="GO" id="GO:0008982">
    <property type="term" value="F:protein-N(PI)-phosphohistidine-sugar phosphotransferase activity"/>
    <property type="evidence" value="ECO:0007669"/>
    <property type="project" value="InterPro"/>
</dbReference>
<dbReference type="SUPFAM" id="SSF55804">
    <property type="entry name" value="Phoshotransferase/anion transport protein"/>
    <property type="match status" value="1"/>
</dbReference>